<feature type="transmembrane region" description="Helical" evidence="1">
    <location>
        <begin position="7"/>
        <end position="29"/>
    </location>
</feature>
<keyword evidence="1" id="KW-0472">Membrane</keyword>
<name>A0A4Y7RKB2_9FIRM</name>
<dbReference type="RefSeq" id="WP_134215373.1">
    <property type="nucleotide sequence ID" value="NZ_QFFZ01000056.1"/>
</dbReference>
<evidence type="ECO:0000313" key="2">
    <source>
        <dbReference type="EMBL" id="TEB09190.1"/>
    </source>
</evidence>
<protein>
    <submittedName>
        <fullName evidence="2">Uncharacterized protein</fullName>
    </submittedName>
</protein>
<accession>A0A4Y7RKB2</accession>
<organism evidence="2 3">
    <name type="scientific">Pelotomaculum propionicicum</name>
    <dbReference type="NCBI Taxonomy" id="258475"/>
    <lineage>
        <taxon>Bacteria</taxon>
        <taxon>Bacillati</taxon>
        <taxon>Bacillota</taxon>
        <taxon>Clostridia</taxon>
        <taxon>Eubacteriales</taxon>
        <taxon>Desulfotomaculaceae</taxon>
        <taxon>Pelotomaculum</taxon>
    </lineage>
</organism>
<reference evidence="2 3" key="1">
    <citation type="journal article" date="2018" name="Environ. Microbiol.">
        <title>Novel energy conservation strategies and behaviour of Pelotomaculum schinkii driving syntrophic propionate catabolism.</title>
        <authorList>
            <person name="Hidalgo-Ahumada C.A.P."/>
            <person name="Nobu M.K."/>
            <person name="Narihiro T."/>
            <person name="Tamaki H."/>
            <person name="Liu W.T."/>
            <person name="Kamagata Y."/>
            <person name="Stams A.J.M."/>
            <person name="Imachi H."/>
            <person name="Sousa D.Z."/>
        </authorList>
    </citation>
    <scope>NUCLEOTIDE SEQUENCE [LARGE SCALE GENOMIC DNA]</scope>
    <source>
        <strain evidence="2 3">MGP</strain>
    </source>
</reference>
<evidence type="ECO:0000313" key="3">
    <source>
        <dbReference type="Proteomes" id="UP000297597"/>
    </source>
</evidence>
<dbReference type="Proteomes" id="UP000297597">
    <property type="component" value="Unassembled WGS sequence"/>
</dbReference>
<dbReference type="AlphaFoldDB" id="A0A4Y7RKB2"/>
<keyword evidence="1" id="KW-1133">Transmembrane helix</keyword>
<keyword evidence="3" id="KW-1185">Reference proteome</keyword>
<keyword evidence="1" id="KW-0812">Transmembrane</keyword>
<dbReference type="EMBL" id="QFFZ01000056">
    <property type="protein sequence ID" value="TEB09190.1"/>
    <property type="molecule type" value="Genomic_DNA"/>
</dbReference>
<gene>
    <name evidence="2" type="ORF">Pmgp_03323</name>
</gene>
<evidence type="ECO:0000256" key="1">
    <source>
        <dbReference type="SAM" id="Phobius"/>
    </source>
</evidence>
<proteinExistence type="predicted"/>
<comment type="caution">
    <text evidence="2">The sequence shown here is derived from an EMBL/GenBank/DDBJ whole genome shotgun (WGS) entry which is preliminary data.</text>
</comment>
<feature type="transmembrane region" description="Helical" evidence="1">
    <location>
        <begin position="49"/>
        <end position="65"/>
    </location>
</feature>
<sequence>MFVLDLALLKAMIFLLALIIVNVVLGVAISIRKGNFDFAKLPRFLSTEVMPYYLSLSALTLLAMVQDVQNYGTKPLAWASIVAYGSRVVFVELRNKVVELFGPVDAGAKHKKRKAYLLRRRQSWGNKQGFAA</sequence>